<reference evidence="1 2" key="1">
    <citation type="submission" date="2021-06" db="EMBL/GenBank/DDBJ databases">
        <authorList>
            <person name="Pan X."/>
        </authorList>
    </citation>
    <scope>NUCLEOTIDE SEQUENCE [LARGE SCALE GENOMIC DNA]</scope>
    <source>
        <strain evidence="1 2">4503</strain>
    </source>
</reference>
<protein>
    <submittedName>
        <fullName evidence="1">Uncharacterized protein</fullName>
    </submittedName>
</protein>
<name>A0ABS6C7P0_9ACTN</name>
<evidence type="ECO:0000313" key="1">
    <source>
        <dbReference type="EMBL" id="MBU3862913.1"/>
    </source>
</evidence>
<dbReference type="Proteomes" id="UP000720508">
    <property type="component" value="Unassembled WGS sequence"/>
</dbReference>
<dbReference type="EMBL" id="JAHLEM010000015">
    <property type="protein sequence ID" value="MBU3862913.1"/>
    <property type="molecule type" value="Genomic_DNA"/>
</dbReference>
<sequence length="59" mass="6680">MFEQQRYSPSGLVSKMWADAEWDERPVANQGTARWFLADGPSLWGLAQRIHSEEGEGEA</sequence>
<comment type="caution">
    <text evidence="1">The sequence shown here is derived from an EMBL/GenBank/DDBJ whole genome shotgun (WGS) entry which is preliminary data.</text>
</comment>
<keyword evidence="2" id="KW-1185">Reference proteome</keyword>
<proteinExistence type="predicted"/>
<gene>
    <name evidence="1" type="ORF">KN815_01955</name>
</gene>
<organism evidence="1 2">
    <name type="scientific">Streptomyces niphimycinicus</name>
    <dbReference type="NCBI Taxonomy" id="2842201"/>
    <lineage>
        <taxon>Bacteria</taxon>
        <taxon>Bacillati</taxon>
        <taxon>Actinomycetota</taxon>
        <taxon>Actinomycetes</taxon>
        <taxon>Kitasatosporales</taxon>
        <taxon>Streptomycetaceae</taxon>
        <taxon>Streptomyces</taxon>
    </lineage>
</organism>
<evidence type="ECO:0000313" key="2">
    <source>
        <dbReference type="Proteomes" id="UP000720508"/>
    </source>
</evidence>
<accession>A0ABS6C7P0</accession>
<dbReference type="RefSeq" id="WP_216339544.1">
    <property type="nucleotide sequence ID" value="NZ_JAHLEM010000015.1"/>
</dbReference>